<evidence type="ECO:0000256" key="6">
    <source>
        <dbReference type="ARBA" id="ARBA00023136"/>
    </source>
</evidence>
<reference evidence="9 10" key="1">
    <citation type="journal article" date="2016" name="Microbes Environ.">
        <title>Phylogenetically diverse aerobic anoxygenic phototrophic bacteria isolated from epilithic biofilms in Tama river, Japan.</title>
        <authorList>
            <person name="Hirose S."/>
            <person name="Matsuura K."/>
            <person name="Haruta S."/>
        </authorList>
    </citation>
    <scope>NUCLEOTIDE SEQUENCE [LARGE SCALE GENOMIC DNA]</scope>
    <source>
        <strain evidence="9 10">S08</strain>
    </source>
</reference>
<dbReference type="EMBL" id="AP025637">
    <property type="protein sequence ID" value="BDG73194.1"/>
    <property type="molecule type" value="Genomic_DNA"/>
</dbReference>
<feature type="transmembrane region" description="Helical" evidence="8">
    <location>
        <begin position="162"/>
        <end position="190"/>
    </location>
</feature>
<evidence type="ECO:0000256" key="2">
    <source>
        <dbReference type="ARBA" id="ARBA00022475"/>
    </source>
</evidence>
<evidence type="ECO:0000256" key="4">
    <source>
        <dbReference type="ARBA" id="ARBA00022692"/>
    </source>
</evidence>
<evidence type="ECO:0000313" key="10">
    <source>
        <dbReference type="Proteomes" id="UP000831327"/>
    </source>
</evidence>
<gene>
    <name evidence="9" type="ORF">Rmf_31230</name>
</gene>
<feature type="transmembrane region" description="Helical" evidence="8">
    <location>
        <begin position="196"/>
        <end position="220"/>
    </location>
</feature>
<keyword evidence="10" id="KW-1185">Reference proteome</keyword>
<feature type="transmembrane region" description="Helical" evidence="8">
    <location>
        <begin position="35"/>
        <end position="55"/>
    </location>
</feature>
<keyword evidence="3" id="KW-0808">Transferase</keyword>
<evidence type="ECO:0000313" key="9">
    <source>
        <dbReference type="EMBL" id="BDG73194.1"/>
    </source>
</evidence>
<feature type="transmembrane region" description="Helical" evidence="8">
    <location>
        <begin position="227"/>
        <end position="246"/>
    </location>
</feature>
<feature type="transmembrane region" description="Helical" evidence="8">
    <location>
        <begin position="291"/>
        <end position="313"/>
    </location>
</feature>
<name>A0ABN6P3H5_9PROT</name>
<proteinExistence type="inferred from homology"/>
<comment type="subcellular location">
    <subcellularLocation>
        <location evidence="1">Cell membrane</location>
        <topology evidence="1">Multi-pass membrane protein</topology>
    </subcellularLocation>
</comment>
<keyword evidence="2" id="KW-1003">Cell membrane</keyword>
<keyword evidence="5 8" id="KW-1133">Transmembrane helix</keyword>
<sequence length="422" mass="45196">MRPPPRCTPEDTRLPGVVARILRILDLEWLNRDRAMAIAIPLCAFYLALLALGTLQATPRRVDFMAFYAAGRLALEGQAAVAYDWARVQLLQADILGVPPEQVAAFLGWVNPPHFLFFVQPFAAGDYGPGWAAWVVATATLFGLAARAVLPGAGMAPSLVALATPGVLFVAVVGQNGLLVGALLGWTFAWMDRRPWAAGIALGLLTIKPQFGVILPVLLVATGRWRVFAAATATALFVMGAALVTYGPDPWWGFFGALTRNEELYLAERTDVLPRIQSVFALAYGLGAPRAAAWMLHGAMAAAVVGVVLRLWLRRPEALEEVRAAAAFAAVFLVTPFTWVYDTPALALAALFLVRAAMREGFLPAERPLLVLACVLTQAAVVLGQSSAWAPAAWLIILACAWRRDRAARVSPARIGSPSAGT</sequence>
<evidence type="ECO:0000256" key="3">
    <source>
        <dbReference type="ARBA" id="ARBA00022679"/>
    </source>
</evidence>
<evidence type="ECO:0000256" key="5">
    <source>
        <dbReference type="ARBA" id="ARBA00022989"/>
    </source>
</evidence>
<comment type="similarity">
    <text evidence="7">Belongs to the glycosyltransferase 87 family.</text>
</comment>
<organism evidence="9 10">
    <name type="scientific">Roseomonas fluvialis</name>
    <dbReference type="NCBI Taxonomy" id="1750527"/>
    <lineage>
        <taxon>Bacteria</taxon>
        <taxon>Pseudomonadati</taxon>
        <taxon>Pseudomonadota</taxon>
        <taxon>Alphaproteobacteria</taxon>
        <taxon>Acetobacterales</taxon>
        <taxon>Roseomonadaceae</taxon>
        <taxon>Roseomonas</taxon>
    </lineage>
</organism>
<feature type="transmembrane region" description="Helical" evidence="8">
    <location>
        <begin position="131"/>
        <end position="150"/>
    </location>
</feature>
<evidence type="ECO:0000256" key="8">
    <source>
        <dbReference type="SAM" id="Phobius"/>
    </source>
</evidence>
<evidence type="ECO:0008006" key="11">
    <source>
        <dbReference type="Google" id="ProtNLM"/>
    </source>
</evidence>
<accession>A0ABN6P3H5</accession>
<keyword evidence="6 8" id="KW-0472">Membrane</keyword>
<protein>
    <recommendedName>
        <fullName evidence="11">DUF2029 domain-containing protein</fullName>
    </recommendedName>
</protein>
<dbReference type="Proteomes" id="UP000831327">
    <property type="component" value="Chromosome"/>
</dbReference>
<evidence type="ECO:0000256" key="7">
    <source>
        <dbReference type="ARBA" id="ARBA00024033"/>
    </source>
</evidence>
<keyword evidence="4 8" id="KW-0812">Transmembrane</keyword>
<feature type="transmembrane region" description="Helical" evidence="8">
    <location>
        <begin position="325"/>
        <end position="357"/>
    </location>
</feature>
<feature type="transmembrane region" description="Helical" evidence="8">
    <location>
        <begin position="369"/>
        <end position="402"/>
    </location>
</feature>
<dbReference type="Pfam" id="PF09594">
    <property type="entry name" value="GT87"/>
    <property type="match status" value="1"/>
</dbReference>
<evidence type="ECO:0000256" key="1">
    <source>
        <dbReference type="ARBA" id="ARBA00004651"/>
    </source>
</evidence>
<dbReference type="InterPro" id="IPR018584">
    <property type="entry name" value="GT87"/>
</dbReference>